<gene>
    <name evidence="1" type="ORF">AKJ31_11840</name>
</gene>
<dbReference type="OrthoDB" id="5916324at2"/>
<proteinExistence type="predicted"/>
<organism evidence="1 2">
    <name type="scientific">Vibrio hepatarius</name>
    <dbReference type="NCBI Taxonomy" id="171383"/>
    <lineage>
        <taxon>Bacteria</taxon>
        <taxon>Pseudomonadati</taxon>
        <taxon>Pseudomonadota</taxon>
        <taxon>Gammaproteobacteria</taxon>
        <taxon>Vibrionales</taxon>
        <taxon>Vibrionaceae</taxon>
        <taxon>Vibrio</taxon>
        <taxon>Vibrio oreintalis group</taxon>
    </lineage>
</organism>
<evidence type="ECO:0000313" key="1">
    <source>
        <dbReference type="EMBL" id="KOO07571.1"/>
    </source>
</evidence>
<protein>
    <submittedName>
        <fullName evidence="1">Transcriptional regulator</fullName>
    </submittedName>
</protein>
<dbReference type="PATRIC" id="fig|171383.3.peg.2419"/>
<dbReference type="EMBL" id="LHPI01000009">
    <property type="protein sequence ID" value="KOO07571.1"/>
    <property type="molecule type" value="Genomic_DNA"/>
</dbReference>
<keyword evidence="2" id="KW-1185">Reference proteome</keyword>
<dbReference type="RefSeq" id="WP_053409310.1">
    <property type="nucleotide sequence ID" value="NZ_LHPI01000009.1"/>
</dbReference>
<name>A0A0M0HZR9_9VIBR</name>
<dbReference type="Proteomes" id="UP000037530">
    <property type="component" value="Unassembled WGS sequence"/>
</dbReference>
<dbReference type="AlphaFoldDB" id="A0A0M0HZR9"/>
<accession>A0A0M0HZR9</accession>
<evidence type="ECO:0000313" key="2">
    <source>
        <dbReference type="Proteomes" id="UP000037530"/>
    </source>
</evidence>
<sequence length="159" mass="18844">MKRLDKWLDDIADLHQNRKHDQELEALILNTPTELWGPEVNETQSAALGYWLDGCLQIYLQTRYNAPEKAYQYLQFAYSRLQQVACNPTNELNLRDWCMKRLQHLAVLSLEFCNQQTQQRWLTRSHQLIEAHVHFMAAQSWNETRKDDQGKFASSNQIH</sequence>
<reference evidence="2" key="1">
    <citation type="submission" date="2015-08" db="EMBL/GenBank/DDBJ databases">
        <title>Vibrio galatheae sp. nov., a novel member of the Vibrionaceae family isolated from the Solomon Islands.</title>
        <authorList>
            <person name="Giubergia S."/>
            <person name="Machado H."/>
            <person name="Mateiu R.V."/>
            <person name="Gram L."/>
        </authorList>
    </citation>
    <scope>NUCLEOTIDE SEQUENCE [LARGE SCALE GENOMIC DNA]</scope>
    <source>
        <strain evidence="2">DSM 19134</strain>
    </source>
</reference>
<comment type="caution">
    <text evidence="1">The sequence shown here is derived from an EMBL/GenBank/DDBJ whole genome shotgun (WGS) entry which is preliminary data.</text>
</comment>